<feature type="compositionally biased region" description="Low complexity" evidence="1">
    <location>
        <begin position="18"/>
        <end position="42"/>
    </location>
</feature>
<dbReference type="STRING" id="294747.C5M5C7"/>
<feature type="region of interest" description="Disordered" evidence="1">
    <location>
        <begin position="1"/>
        <end position="49"/>
    </location>
</feature>
<dbReference type="RefSeq" id="XP_002547798.1">
    <property type="nucleotide sequence ID" value="XM_002547752.1"/>
</dbReference>
<name>C5M5C7_CANTT</name>
<evidence type="ECO:0000256" key="1">
    <source>
        <dbReference type="SAM" id="MobiDB-lite"/>
    </source>
</evidence>
<feature type="region of interest" description="Disordered" evidence="1">
    <location>
        <begin position="137"/>
        <end position="177"/>
    </location>
</feature>
<dbReference type="KEGG" id="ctp:CTRG_02105"/>
<dbReference type="VEuPathDB" id="FungiDB:CTRG_02105"/>
<feature type="compositionally biased region" description="Polar residues" evidence="1">
    <location>
        <begin position="1"/>
        <end position="17"/>
    </location>
</feature>
<feature type="compositionally biased region" description="Low complexity" evidence="1">
    <location>
        <begin position="221"/>
        <end position="236"/>
    </location>
</feature>
<keyword evidence="3" id="KW-1185">Reference proteome</keyword>
<dbReference type="HOGENOM" id="CLU_054963_0_0_1"/>
<reference evidence="2 3" key="1">
    <citation type="journal article" date="2009" name="Nature">
        <title>Evolution of pathogenicity and sexual reproduction in eight Candida genomes.</title>
        <authorList>
            <person name="Butler G."/>
            <person name="Rasmussen M.D."/>
            <person name="Lin M.F."/>
            <person name="Santos M.A."/>
            <person name="Sakthikumar S."/>
            <person name="Munro C.A."/>
            <person name="Rheinbay E."/>
            <person name="Grabherr M."/>
            <person name="Forche A."/>
            <person name="Reedy J.L."/>
            <person name="Agrafioti I."/>
            <person name="Arnaud M.B."/>
            <person name="Bates S."/>
            <person name="Brown A.J."/>
            <person name="Brunke S."/>
            <person name="Costanzo M.C."/>
            <person name="Fitzpatrick D.A."/>
            <person name="de Groot P.W."/>
            <person name="Harris D."/>
            <person name="Hoyer L.L."/>
            <person name="Hube B."/>
            <person name="Klis F.M."/>
            <person name="Kodira C."/>
            <person name="Lennard N."/>
            <person name="Logue M.E."/>
            <person name="Martin R."/>
            <person name="Neiman A.M."/>
            <person name="Nikolaou E."/>
            <person name="Quail M.A."/>
            <person name="Quinn J."/>
            <person name="Santos M.C."/>
            <person name="Schmitzberger F.F."/>
            <person name="Sherlock G."/>
            <person name="Shah P."/>
            <person name="Silverstein K.A."/>
            <person name="Skrzypek M.S."/>
            <person name="Soll D."/>
            <person name="Staggs R."/>
            <person name="Stansfield I."/>
            <person name="Stumpf M.P."/>
            <person name="Sudbery P.E."/>
            <person name="Srikantha T."/>
            <person name="Zeng Q."/>
            <person name="Berman J."/>
            <person name="Berriman M."/>
            <person name="Heitman J."/>
            <person name="Gow N.A."/>
            <person name="Lorenz M.C."/>
            <person name="Birren B.W."/>
            <person name="Kellis M."/>
            <person name="Cuomo C.A."/>
        </authorList>
    </citation>
    <scope>NUCLEOTIDE SEQUENCE [LARGE SCALE GENOMIC DNA]</scope>
    <source>
        <strain evidence="3">ATCC MYA-3404 / T1</strain>
    </source>
</reference>
<gene>
    <name evidence="2" type="ORF">CTRG_02105</name>
</gene>
<dbReference type="OrthoDB" id="5364312at2759"/>
<sequence>MSQPQPQPQTSAKFQLHSTSSSSLEDPPSPTHTSSTNNSQQSRNEKYHKSIKKSLNKMSFTTPNYSDSDIFERTCQGHGILNSKRTPSHYNLENYTSPILDTITNNPLNSVTLNCFCEGDEPMCCAGRDDEQNINNAEDEDEDENRQQDYTGPQLDDSEHHQHHHQHQHEESFTPPFIRPRARSIISQSLISTLNHKNNSTSTTPHPHPHAHSIGSGSGSGNLRSSTSSTGVSSLSFHPLAKRSKSYAGQTPISKDKVDTNAIDFYSFADMNQMENDQESYATTTISAKDYIGRF</sequence>
<evidence type="ECO:0000313" key="2">
    <source>
        <dbReference type="EMBL" id="EER35243.1"/>
    </source>
</evidence>
<dbReference type="AlphaFoldDB" id="C5M5C7"/>
<feature type="region of interest" description="Disordered" evidence="1">
    <location>
        <begin position="195"/>
        <end position="237"/>
    </location>
</feature>
<dbReference type="Proteomes" id="UP000002037">
    <property type="component" value="Unassembled WGS sequence"/>
</dbReference>
<dbReference type="EMBL" id="GG692396">
    <property type="protein sequence ID" value="EER35243.1"/>
    <property type="molecule type" value="Genomic_DNA"/>
</dbReference>
<proteinExistence type="predicted"/>
<accession>C5M5C7</accession>
<evidence type="ECO:0000313" key="3">
    <source>
        <dbReference type="Proteomes" id="UP000002037"/>
    </source>
</evidence>
<dbReference type="GeneID" id="8297202"/>
<organism evidence="2 3">
    <name type="scientific">Candida tropicalis (strain ATCC MYA-3404 / T1)</name>
    <name type="common">Yeast</name>
    <dbReference type="NCBI Taxonomy" id="294747"/>
    <lineage>
        <taxon>Eukaryota</taxon>
        <taxon>Fungi</taxon>
        <taxon>Dikarya</taxon>
        <taxon>Ascomycota</taxon>
        <taxon>Saccharomycotina</taxon>
        <taxon>Pichiomycetes</taxon>
        <taxon>Debaryomycetaceae</taxon>
        <taxon>Candida/Lodderomyces clade</taxon>
        <taxon>Candida</taxon>
    </lineage>
</organism>
<protein>
    <submittedName>
        <fullName evidence="2">Uncharacterized protein</fullName>
    </submittedName>
</protein>